<dbReference type="AlphaFoldDB" id="A0A6L5GPH8"/>
<dbReference type="Proteomes" id="UP000473648">
    <property type="component" value="Unassembled WGS sequence"/>
</dbReference>
<sequence>MKLKIVIIVLVAVMLISGCFLAWSLGSHNPSAYTTDSNNPVAQFEWFTHSVNHSGSVQQQHTVIEK</sequence>
<dbReference type="PROSITE" id="PS51257">
    <property type="entry name" value="PROKAR_LIPOPROTEIN"/>
    <property type="match status" value="1"/>
</dbReference>
<organism evidence="1 2">
    <name type="scientific">Candidatus Pseudoramibacter fermentans</name>
    <dbReference type="NCBI Taxonomy" id="2594427"/>
    <lineage>
        <taxon>Bacteria</taxon>
        <taxon>Bacillati</taxon>
        <taxon>Bacillota</taxon>
        <taxon>Clostridia</taxon>
        <taxon>Eubacteriales</taxon>
        <taxon>Eubacteriaceae</taxon>
        <taxon>Pseudoramibacter</taxon>
    </lineage>
</organism>
<evidence type="ECO:0008006" key="3">
    <source>
        <dbReference type="Google" id="ProtNLM"/>
    </source>
</evidence>
<accession>A0A6L5GPH8</accession>
<comment type="caution">
    <text evidence="1">The sequence shown here is derived from an EMBL/GenBank/DDBJ whole genome shotgun (WGS) entry which is preliminary data.</text>
</comment>
<proteinExistence type="predicted"/>
<gene>
    <name evidence="1" type="ORF">FRC53_00595</name>
</gene>
<name>A0A6L5GPH8_9FIRM</name>
<reference evidence="1" key="1">
    <citation type="journal article" date="2020" name="Appl. Environ. Microbiol.">
        <title>Medium-Chain Fatty Acid Synthesis by 'Candidatus Weimeria bifida' gen. nov., sp. nov., and 'Candidatus Pseudoramibacter fermentans' sp. nov.</title>
        <authorList>
            <person name="Scarborough M.J."/>
            <person name="Myers K.S."/>
            <person name="Donohue T.J."/>
            <person name="Noguera D.R."/>
        </authorList>
    </citation>
    <scope>NUCLEOTIDE SEQUENCE</scope>
    <source>
        <strain evidence="1">EUB1.1</strain>
    </source>
</reference>
<evidence type="ECO:0000313" key="2">
    <source>
        <dbReference type="Proteomes" id="UP000473648"/>
    </source>
</evidence>
<protein>
    <recommendedName>
        <fullName evidence="3">Lipoprotein</fullName>
    </recommendedName>
</protein>
<dbReference type="EMBL" id="VOGB01000003">
    <property type="protein sequence ID" value="MQM71942.1"/>
    <property type="molecule type" value="Genomic_DNA"/>
</dbReference>
<keyword evidence="2" id="KW-1185">Reference proteome</keyword>
<evidence type="ECO:0000313" key="1">
    <source>
        <dbReference type="EMBL" id="MQM71942.1"/>
    </source>
</evidence>